<proteinExistence type="predicted"/>
<name>Q8B5Y1_9POXV</name>
<accession>Q8B5Y1</accession>
<sequence length="219" mass="23993">MIIWNIGLVISKASLVIKQPISKILSVSGSSPVISKSNHAILFAIVFKNIKVFFNINMETQLEHFLDPEYMKALDTMNIPELNKFIQTQAIKGGSLIDPTTESKWYQIAGTKLSVYARFDSMKGRFYVTGIALQPDEQGALKKMEKLTLVAGSSSDSTNRRSGASPKTPKTPKPKPPKTPAKPVKPKKTKGGASSDKAFDIDYEDVEQYGGKGKKGPKS</sequence>
<organism evidence="2">
    <name type="scientific">Diachasmimorpha longicaudata entomopoxvirus</name>
    <dbReference type="NCBI Taxonomy" id="109981"/>
    <lineage>
        <taxon>Viruses</taxon>
        <taxon>Varidnaviria</taxon>
        <taxon>Bamfordvirae</taxon>
        <taxon>Nucleocytoviricota</taxon>
        <taxon>Pokkesviricetes</taxon>
        <taxon>Chitovirales</taxon>
        <taxon>Poxviridae</taxon>
        <taxon>Entomopoxvirinae</taxon>
        <taxon>Epsilonentomopoxvirus</taxon>
        <taxon>Epsilonentomopoxvirus dlongicaudata</taxon>
        <taxon>Diachasmimorpha entomopoxvirus</taxon>
    </lineage>
</organism>
<dbReference type="EMBL" id="AF409094">
    <property type="protein sequence ID" value="AAN88024.1"/>
    <property type="molecule type" value="Genomic_DNA"/>
</dbReference>
<reference evidence="2" key="1">
    <citation type="journal article" date="2003" name="Arch. Virol.">
        <title>A putative DNA helicase and novel oligoribonuclease in the Diachasmimorpha longicaudata entomopoxvirus (DlEPV).</title>
        <authorList>
            <person name="Mwaengo D.M."/>
            <person name="Lawrence P.O."/>
        </authorList>
    </citation>
    <scope>NUCLEOTIDE SEQUENCE</scope>
</reference>
<dbReference type="KEGG" id="vg:41332142"/>
<protein>
    <submittedName>
        <fullName evidence="2">Uncharacterized protein</fullName>
    </submittedName>
</protein>
<evidence type="ECO:0000256" key="1">
    <source>
        <dbReference type="SAM" id="MobiDB-lite"/>
    </source>
</evidence>
<dbReference type="RefSeq" id="YP_009666155.1">
    <property type="nucleotide sequence ID" value="NC_043456.1"/>
</dbReference>
<feature type="region of interest" description="Disordered" evidence="1">
    <location>
        <begin position="151"/>
        <end position="219"/>
    </location>
</feature>
<feature type="compositionally biased region" description="Polar residues" evidence="1">
    <location>
        <begin position="151"/>
        <end position="162"/>
    </location>
</feature>
<dbReference type="GeneID" id="41332142"/>
<evidence type="ECO:0000313" key="2">
    <source>
        <dbReference type="EMBL" id="AAN88024.1"/>
    </source>
</evidence>